<dbReference type="PANTHER" id="PTHR35010:SF4">
    <property type="entry name" value="BLL5781 PROTEIN"/>
    <property type="match status" value="1"/>
</dbReference>
<feature type="domain" description="HTH cro/C1-type" evidence="1">
    <location>
        <begin position="9"/>
        <end position="63"/>
    </location>
</feature>
<dbReference type="InterPro" id="IPR001387">
    <property type="entry name" value="Cro/C1-type_HTH"/>
</dbReference>
<sequence>MSTPVGGLLRDWRGRRRLSQLDLALRADISARHLSFVETGRSAPSREMVLRLADQLDVPLRERNQLLLAAGFAPAYQESALDSPRLAAVHAAVRQVLAAHEPFPSVAVDRRWNMVEANAASALFTDGIAPHLLAGQPNALRISLHPEGLAPRIANLGQWRAHLLNRLAREVAVSGDEEVAELLAELRRYPCDEPEIEVPDTAEVFVPLRLRHGEAELSLLSTVSTFGTAVDITVAELSVESFFPADTATAEFLRNR</sequence>
<dbReference type="SMART" id="SM00530">
    <property type="entry name" value="HTH_XRE"/>
    <property type="match status" value="1"/>
</dbReference>
<accession>A0ABV6A447</accession>
<gene>
    <name evidence="2" type="ORF">ACFFQA_24155</name>
</gene>
<dbReference type="SUPFAM" id="SSF47413">
    <property type="entry name" value="lambda repressor-like DNA-binding domains"/>
    <property type="match status" value="1"/>
</dbReference>
<evidence type="ECO:0000313" key="3">
    <source>
        <dbReference type="Proteomes" id="UP001589693"/>
    </source>
</evidence>
<dbReference type="PANTHER" id="PTHR35010">
    <property type="entry name" value="BLL4672 PROTEIN-RELATED"/>
    <property type="match status" value="1"/>
</dbReference>
<organism evidence="2 3">
    <name type="scientific">Allokutzneria oryzae</name>
    <dbReference type="NCBI Taxonomy" id="1378989"/>
    <lineage>
        <taxon>Bacteria</taxon>
        <taxon>Bacillati</taxon>
        <taxon>Actinomycetota</taxon>
        <taxon>Actinomycetes</taxon>
        <taxon>Pseudonocardiales</taxon>
        <taxon>Pseudonocardiaceae</taxon>
        <taxon>Allokutzneria</taxon>
    </lineage>
</organism>
<comment type="caution">
    <text evidence="2">The sequence shown here is derived from an EMBL/GenBank/DDBJ whole genome shotgun (WGS) entry which is preliminary data.</text>
</comment>
<dbReference type="InterPro" id="IPR010982">
    <property type="entry name" value="Lambda_DNA-bd_dom_sf"/>
</dbReference>
<dbReference type="RefSeq" id="WP_377856448.1">
    <property type="nucleotide sequence ID" value="NZ_JBHLZU010000019.1"/>
</dbReference>
<name>A0ABV6A447_9PSEU</name>
<dbReference type="Pfam" id="PF01381">
    <property type="entry name" value="HTH_3"/>
    <property type="match status" value="1"/>
</dbReference>
<protein>
    <submittedName>
        <fullName evidence="2">Helix-turn-helix domain-containing protein</fullName>
    </submittedName>
</protein>
<dbReference type="PROSITE" id="PS50943">
    <property type="entry name" value="HTH_CROC1"/>
    <property type="match status" value="1"/>
</dbReference>
<dbReference type="Gene3D" id="1.10.260.40">
    <property type="entry name" value="lambda repressor-like DNA-binding domains"/>
    <property type="match status" value="1"/>
</dbReference>
<keyword evidence="3" id="KW-1185">Reference proteome</keyword>
<dbReference type="CDD" id="cd00093">
    <property type="entry name" value="HTH_XRE"/>
    <property type="match status" value="1"/>
</dbReference>
<dbReference type="Gene3D" id="3.30.450.180">
    <property type="match status" value="1"/>
</dbReference>
<dbReference type="Pfam" id="PF17765">
    <property type="entry name" value="MLTR_LBD"/>
    <property type="match status" value="1"/>
</dbReference>
<reference evidence="2 3" key="1">
    <citation type="submission" date="2024-09" db="EMBL/GenBank/DDBJ databases">
        <authorList>
            <person name="Sun Q."/>
            <person name="Mori K."/>
        </authorList>
    </citation>
    <scope>NUCLEOTIDE SEQUENCE [LARGE SCALE GENOMIC DNA]</scope>
    <source>
        <strain evidence="2 3">TBRC 7907</strain>
    </source>
</reference>
<dbReference type="EMBL" id="JBHLZU010000019">
    <property type="protein sequence ID" value="MFB9907039.1"/>
    <property type="molecule type" value="Genomic_DNA"/>
</dbReference>
<evidence type="ECO:0000313" key="2">
    <source>
        <dbReference type="EMBL" id="MFB9907039.1"/>
    </source>
</evidence>
<evidence type="ECO:0000259" key="1">
    <source>
        <dbReference type="PROSITE" id="PS50943"/>
    </source>
</evidence>
<proteinExistence type="predicted"/>
<dbReference type="InterPro" id="IPR041413">
    <property type="entry name" value="MLTR_LBD"/>
</dbReference>
<dbReference type="Proteomes" id="UP001589693">
    <property type="component" value="Unassembled WGS sequence"/>
</dbReference>